<dbReference type="PANTHER" id="PTHR47691:SF3">
    <property type="entry name" value="HTH-TYPE TRANSCRIPTIONAL REGULATOR RV0890C-RELATED"/>
    <property type="match status" value="1"/>
</dbReference>
<dbReference type="CDD" id="cd00383">
    <property type="entry name" value="trans_reg_C"/>
    <property type="match status" value="1"/>
</dbReference>
<protein>
    <submittedName>
        <fullName evidence="4">Transcriptional regulator</fullName>
    </submittedName>
</protein>
<evidence type="ECO:0000313" key="4">
    <source>
        <dbReference type="EMBL" id="WEK46246.1"/>
    </source>
</evidence>
<proteinExistence type="predicted"/>
<dbReference type="GO" id="GO:0003677">
    <property type="term" value="F:DNA binding"/>
    <property type="evidence" value="ECO:0007669"/>
    <property type="project" value="UniProtKB-UniRule"/>
</dbReference>
<accession>A0AAJ5X620</accession>
<evidence type="ECO:0000313" key="5">
    <source>
        <dbReference type="Proteomes" id="UP001218362"/>
    </source>
</evidence>
<dbReference type="SUPFAM" id="SSF46894">
    <property type="entry name" value="C-terminal effector domain of the bipartite response regulators"/>
    <property type="match status" value="1"/>
</dbReference>
<evidence type="ECO:0000256" key="1">
    <source>
        <dbReference type="ARBA" id="ARBA00023125"/>
    </source>
</evidence>
<gene>
    <name evidence="4" type="ORF">P0Y56_14710</name>
</gene>
<organism evidence="4 5">
    <name type="scientific">Candidatus Andeanibacterium colombiense</name>
    <dbReference type="NCBI Taxonomy" id="3121345"/>
    <lineage>
        <taxon>Bacteria</taxon>
        <taxon>Pseudomonadati</taxon>
        <taxon>Pseudomonadota</taxon>
        <taxon>Alphaproteobacteria</taxon>
        <taxon>Sphingomonadales</taxon>
        <taxon>Sphingomonadaceae</taxon>
        <taxon>Candidatus Andeanibacterium</taxon>
    </lineage>
</organism>
<dbReference type="AlphaFoldDB" id="A0AAJ5X620"/>
<dbReference type="GO" id="GO:0000160">
    <property type="term" value="P:phosphorelay signal transduction system"/>
    <property type="evidence" value="ECO:0007669"/>
    <property type="project" value="InterPro"/>
</dbReference>
<dbReference type="SMART" id="SM00862">
    <property type="entry name" value="Trans_reg_C"/>
    <property type="match status" value="1"/>
</dbReference>
<sequence length="153" mass="16954">MPALPFALRKEPQIVPEAMVISARIPQPAPIPQGNQPEGRLRSPKSFAFGPFLLQPERQLLLRDGRAVRIGGRAFDILTMLASRPGQLIGKHELIEIVWPSLFVDESNLKANMAMLRRALGESHAEPRYIATVIGRGYRFVSPVRAFGDGYGI</sequence>
<dbReference type="InterPro" id="IPR001867">
    <property type="entry name" value="OmpR/PhoB-type_DNA-bd"/>
</dbReference>
<dbReference type="Pfam" id="PF00486">
    <property type="entry name" value="Trans_reg_C"/>
    <property type="match status" value="1"/>
</dbReference>
<feature type="domain" description="OmpR/PhoB-type" evidence="3">
    <location>
        <begin position="44"/>
        <end position="142"/>
    </location>
</feature>
<dbReference type="InterPro" id="IPR036388">
    <property type="entry name" value="WH-like_DNA-bd_sf"/>
</dbReference>
<keyword evidence="1 2" id="KW-0238">DNA-binding</keyword>
<feature type="DNA-binding region" description="OmpR/PhoB-type" evidence="2">
    <location>
        <begin position="44"/>
        <end position="142"/>
    </location>
</feature>
<dbReference type="Gene3D" id="1.10.10.10">
    <property type="entry name" value="Winged helix-like DNA-binding domain superfamily/Winged helix DNA-binding domain"/>
    <property type="match status" value="1"/>
</dbReference>
<dbReference type="EMBL" id="CP119316">
    <property type="protein sequence ID" value="WEK46246.1"/>
    <property type="molecule type" value="Genomic_DNA"/>
</dbReference>
<dbReference type="PROSITE" id="PS51755">
    <property type="entry name" value="OMPR_PHOB"/>
    <property type="match status" value="1"/>
</dbReference>
<dbReference type="GO" id="GO:0006355">
    <property type="term" value="P:regulation of DNA-templated transcription"/>
    <property type="evidence" value="ECO:0007669"/>
    <property type="project" value="InterPro"/>
</dbReference>
<evidence type="ECO:0000259" key="3">
    <source>
        <dbReference type="PROSITE" id="PS51755"/>
    </source>
</evidence>
<dbReference type="PANTHER" id="PTHR47691">
    <property type="entry name" value="REGULATOR-RELATED"/>
    <property type="match status" value="1"/>
</dbReference>
<name>A0AAJ5X620_9SPHN</name>
<dbReference type="Proteomes" id="UP001218362">
    <property type="component" value="Chromosome"/>
</dbReference>
<evidence type="ECO:0000256" key="2">
    <source>
        <dbReference type="PROSITE-ProRule" id="PRU01091"/>
    </source>
</evidence>
<dbReference type="InterPro" id="IPR016032">
    <property type="entry name" value="Sig_transdc_resp-reg_C-effctor"/>
</dbReference>
<reference evidence="4" key="1">
    <citation type="submission" date="2023-03" db="EMBL/GenBank/DDBJ databases">
        <title>Andean soil-derived lignocellulolytic bacterial consortium as a source of novel taxa and putative plastic-active enzymes.</title>
        <authorList>
            <person name="Diaz-Garcia L."/>
            <person name="Chuvochina M."/>
            <person name="Feuerriegel G."/>
            <person name="Bunk B."/>
            <person name="Sproer C."/>
            <person name="Streit W.R."/>
            <person name="Rodriguez L.M."/>
            <person name="Overmann J."/>
            <person name="Jimenez D.J."/>
        </authorList>
    </citation>
    <scope>NUCLEOTIDE SEQUENCE</scope>
    <source>
        <strain evidence="4">MAG 26</strain>
    </source>
</reference>
<dbReference type="KEGG" id="acob:P0Y56_14710"/>